<feature type="transmembrane region" description="Helical" evidence="1">
    <location>
        <begin position="34"/>
        <end position="55"/>
    </location>
</feature>
<accession>A0A8J7DGJ3</accession>
<dbReference type="Proteomes" id="UP000622533">
    <property type="component" value="Unassembled WGS sequence"/>
</dbReference>
<keyword evidence="1" id="KW-0472">Membrane</keyword>
<evidence type="ECO:0000313" key="2">
    <source>
        <dbReference type="EMBL" id="MBE9023489.1"/>
    </source>
</evidence>
<dbReference type="EMBL" id="JADEXS010000165">
    <property type="protein sequence ID" value="MBE9023489.1"/>
    <property type="molecule type" value="Genomic_DNA"/>
</dbReference>
<evidence type="ECO:0000313" key="3">
    <source>
        <dbReference type="Proteomes" id="UP000622533"/>
    </source>
</evidence>
<protein>
    <submittedName>
        <fullName evidence="2">Uncharacterized protein</fullName>
    </submittedName>
</protein>
<sequence length="56" mass="6747">MNICSGFGGKRDGFRYQIVVFGGKRDRFRYKHDYFCYKIAILVTNTIIFVTKLRFW</sequence>
<keyword evidence="1" id="KW-0812">Transmembrane</keyword>
<organism evidence="2 3">
    <name type="scientific">Desmonostoc muscorum LEGE 12446</name>
    <dbReference type="NCBI Taxonomy" id="1828758"/>
    <lineage>
        <taxon>Bacteria</taxon>
        <taxon>Bacillati</taxon>
        <taxon>Cyanobacteriota</taxon>
        <taxon>Cyanophyceae</taxon>
        <taxon>Nostocales</taxon>
        <taxon>Nostocaceae</taxon>
        <taxon>Desmonostoc</taxon>
    </lineage>
</organism>
<dbReference type="AlphaFoldDB" id="A0A8J7DGJ3"/>
<evidence type="ECO:0000256" key="1">
    <source>
        <dbReference type="SAM" id="Phobius"/>
    </source>
</evidence>
<reference evidence="2" key="1">
    <citation type="submission" date="2020-10" db="EMBL/GenBank/DDBJ databases">
        <authorList>
            <person name="Castelo-Branco R."/>
            <person name="Eusebio N."/>
            <person name="Adriana R."/>
            <person name="Vieira A."/>
            <person name="Brugerolle De Fraissinette N."/>
            <person name="Rezende De Castro R."/>
            <person name="Schneider M.P."/>
            <person name="Vasconcelos V."/>
            <person name="Leao P.N."/>
        </authorList>
    </citation>
    <scope>NUCLEOTIDE SEQUENCE</scope>
    <source>
        <strain evidence="2">LEGE 12446</strain>
    </source>
</reference>
<name>A0A8J7DGJ3_DESMC</name>
<keyword evidence="3" id="KW-1185">Reference proteome</keyword>
<gene>
    <name evidence="2" type="ORF">IQ276_13945</name>
</gene>
<comment type="caution">
    <text evidence="2">The sequence shown here is derived from an EMBL/GenBank/DDBJ whole genome shotgun (WGS) entry which is preliminary data.</text>
</comment>
<proteinExistence type="predicted"/>
<dbReference type="RefSeq" id="WP_193917154.1">
    <property type="nucleotide sequence ID" value="NZ_JADEXS020000001.1"/>
</dbReference>
<keyword evidence="1" id="KW-1133">Transmembrane helix</keyword>